<name>A0A1N7BQZ2_9ACTN</name>
<dbReference type="Proteomes" id="UP000186096">
    <property type="component" value="Unassembled WGS sequence"/>
</dbReference>
<evidence type="ECO:0000313" key="2">
    <source>
        <dbReference type="Proteomes" id="UP000186096"/>
    </source>
</evidence>
<organism evidence="1 2">
    <name type="scientific">Microbispora rosea</name>
    <dbReference type="NCBI Taxonomy" id="58117"/>
    <lineage>
        <taxon>Bacteria</taxon>
        <taxon>Bacillati</taxon>
        <taxon>Actinomycetota</taxon>
        <taxon>Actinomycetes</taxon>
        <taxon>Streptosporangiales</taxon>
        <taxon>Streptosporangiaceae</taxon>
        <taxon>Microbispora</taxon>
    </lineage>
</organism>
<dbReference type="RefSeq" id="WP_051762090.1">
    <property type="nucleotide sequence ID" value="NZ_FTNI01000010.1"/>
</dbReference>
<dbReference type="GeneID" id="97494338"/>
<evidence type="ECO:0000313" key="1">
    <source>
        <dbReference type="EMBL" id="SIR53809.1"/>
    </source>
</evidence>
<reference evidence="2" key="1">
    <citation type="submission" date="2017-01" db="EMBL/GenBank/DDBJ databases">
        <authorList>
            <person name="Varghese N."/>
            <person name="Submissions S."/>
        </authorList>
    </citation>
    <scope>NUCLEOTIDE SEQUENCE [LARGE SCALE GENOMIC DNA]</scope>
    <source>
        <strain evidence="2">ATCC 12950</strain>
    </source>
</reference>
<dbReference type="EMBL" id="FTNI01000010">
    <property type="protein sequence ID" value="SIR53809.1"/>
    <property type="molecule type" value="Genomic_DNA"/>
</dbReference>
<keyword evidence="2" id="KW-1185">Reference proteome</keyword>
<dbReference type="Gene3D" id="3.40.50.150">
    <property type="entry name" value="Vaccinia Virus protein VP39"/>
    <property type="match status" value="1"/>
</dbReference>
<dbReference type="STRING" id="58117.SAMN05421833_110131"/>
<gene>
    <name evidence="1" type="ORF">SAMN05421833_110131</name>
</gene>
<dbReference type="AlphaFoldDB" id="A0A1N7BQZ2"/>
<dbReference type="InterPro" id="IPR029063">
    <property type="entry name" value="SAM-dependent_MTases_sf"/>
</dbReference>
<dbReference type="OrthoDB" id="7056009at2"/>
<accession>A0A1N7BQZ2</accession>
<evidence type="ECO:0008006" key="3">
    <source>
        <dbReference type="Google" id="ProtNLM"/>
    </source>
</evidence>
<sequence length="284" mass="31806">MTSSPRSGFDRTAIRLVRVLMQPGRAVVAVMRRLPFGSYELRCALDLFPRPHYAYGVQQAAELARRLGVDRISVVEFGVAGGAGLVEMCRQARLATAATGVRIDVYGFDTGEGLPKPTDYRDLPYIWREGDFSMDVEALHARLPEAHLVLGNITDTVAEFLDDRRPAPIGFVSVDVDFYSSTAAALRIFAGDHKYFLPRVFCYLDDTVGDDDQILHNDYVGELRAIREFNEANETLKIAPINGLRHKRAVPAPWNDNIVALHRFDHPDYGRYVGRPDSQTELPL</sequence>
<protein>
    <recommendedName>
        <fullName evidence="3">Macrocin-O-methyltransferase (TylF)</fullName>
    </recommendedName>
</protein>
<proteinExistence type="predicted"/>